<name>A0A1M7KXM4_RUMFL</name>
<accession>A0A1M7KXM4</accession>
<dbReference type="OrthoDB" id="1818611at2"/>
<dbReference type="AlphaFoldDB" id="A0A1M7KXM4"/>
<dbReference type="Pfam" id="PF14903">
    <property type="entry name" value="WG_beta_rep"/>
    <property type="match status" value="1"/>
</dbReference>
<proteinExistence type="predicted"/>
<evidence type="ECO:0000313" key="2">
    <source>
        <dbReference type="Proteomes" id="UP000184394"/>
    </source>
</evidence>
<protein>
    <recommendedName>
        <fullName evidence="3">WG containing repeat-containing protein</fullName>
    </recommendedName>
</protein>
<dbReference type="RefSeq" id="WP_072951506.1">
    <property type="nucleotide sequence ID" value="NZ_FRCT01000010.1"/>
</dbReference>
<gene>
    <name evidence="1" type="ORF">SAMN04487860_110101</name>
</gene>
<organism evidence="1 2">
    <name type="scientific">Ruminococcus flavefaciens</name>
    <dbReference type="NCBI Taxonomy" id="1265"/>
    <lineage>
        <taxon>Bacteria</taxon>
        <taxon>Bacillati</taxon>
        <taxon>Bacillota</taxon>
        <taxon>Clostridia</taxon>
        <taxon>Eubacteriales</taxon>
        <taxon>Oscillospiraceae</taxon>
        <taxon>Ruminococcus</taxon>
    </lineage>
</organism>
<evidence type="ECO:0008006" key="3">
    <source>
        <dbReference type="Google" id="ProtNLM"/>
    </source>
</evidence>
<dbReference type="Proteomes" id="UP000184394">
    <property type="component" value="Unassembled WGS sequence"/>
</dbReference>
<dbReference type="InterPro" id="IPR032774">
    <property type="entry name" value="WG_beta_rep"/>
</dbReference>
<dbReference type="EMBL" id="FRCT01000010">
    <property type="protein sequence ID" value="SHM70147.1"/>
    <property type="molecule type" value="Genomic_DNA"/>
</dbReference>
<evidence type="ECO:0000313" key="1">
    <source>
        <dbReference type="EMBL" id="SHM70147.1"/>
    </source>
</evidence>
<sequence>MTKHMRLVVSVLFIVIIVLAVAITRFYSNANPATELSGTQPAVAKKLEPAHAGNHIFTDSAGHYGMIDSNERVIVYPEWQEIEFTDSDLCIASKQMRGKKLMGCIDYEGNISVPFVYSQIEALKFPARTLYAARSADNNTYVIYDQNFNPCFSNPWTSYEKYDTEDKENIINKKSSDKSTDKNELILKTQKGEYSYTVTAGDLILRNASVNCKAMDCSCNIEVTNKYLLSDLSVSTLEKMSNAVEKYLEYAFTGDSSLLSDIGAEPSAVFLTLFPQDHSVISKKLMKLSELSVYNATSDDGISHYKVYITANISANYKGADKKAQYSRADYKAVVEFTYAPEKGLRVISGNFIPNELSYPIKAAESKQPAEANSDQQAH</sequence>
<reference evidence="1 2" key="1">
    <citation type="submission" date="2016-11" db="EMBL/GenBank/DDBJ databases">
        <authorList>
            <person name="Jaros S."/>
            <person name="Januszkiewicz K."/>
            <person name="Wedrychowicz H."/>
        </authorList>
    </citation>
    <scope>NUCLEOTIDE SEQUENCE [LARGE SCALE GENOMIC DNA]</scope>
    <source>
        <strain evidence="1 2">Y1</strain>
    </source>
</reference>